<protein>
    <submittedName>
        <fullName evidence="2">NADH dehydrogenase</fullName>
    </submittedName>
</protein>
<evidence type="ECO:0000313" key="3">
    <source>
        <dbReference type="Proteomes" id="UP001230253"/>
    </source>
</evidence>
<dbReference type="InterPro" id="IPR051207">
    <property type="entry name" value="ComplexI_NDUFA9_subunit"/>
</dbReference>
<dbReference type="EMBL" id="JAUSUK010000001">
    <property type="protein sequence ID" value="MDQ0324165.1"/>
    <property type="molecule type" value="Genomic_DNA"/>
</dbReference>
<name>A0ABU0C0V6_9BRAD</name>
<dbReference type="InterPro" id="IPR036291">
    <property type="entry name" value="NAD(P)-bd_dom_sf"/>
</dbReference>
<proteinExistence type="predicted"/>
<dbReference type="PANTHER" id="PTHR12126:SF11">
    <property type="entry name" value="NADH DEHYDROGENASE [UBIQUINONE] 1 ALPHA SUBCOMPLEX SUBUNIT 9, MITOCHONDRIAL"/>
    <property type="match status" value="1"/>
</dbReference>
<evidence type="ECO:0000313" key="2">
    <source>
        <dbReference type="EMBL" id="MDQ0324165.1"/>
    </source>
</evidence>
<organism evidence="2 3">
    <name type="scientific">Rhodopseudomonas julia</name>
    <dbReference type="NCBI Taxonomy" id="200617"/>
    <lineage>
        <taxon>Bacteria</taxon>
        <taxon>Pseudomonadati</taxon>
        <taxon>Pseudomonadota</taxon>
        <taxon>Alphaproteobacteria</taxon>
        <taxon>Hyphomicrobiales</taxon>
        <taxon>Nitrobacteraceae</taxon>
        <taxon>Rhodopseudomonas</taxon>
    </lineage>
</organism>
<dbReference type="Pfam" id="PF13460">
    <property type="entry name" value="NAD_binding_10"/>
    <property type="match status" value="1"/>
</dbReference>
<feature type="domain" description="NAD(P)-binding" evidence="1">
    <location>
        <begin position="18"/>
        <end position="160"/>
    </location>
</feature>
<dbReference type="Proteomes" id="UP001230253">
    <property type="component" value="Unassembled WGS sequence"/>
</dbReference>
<dbReference type="InterPro" id="IPR016040">
    <property type="entry name" value="NAD(P)-bd_dom"/>
</dbReference>
<accession>A0ABU0C0V6</accession>
<evidence type="ECO:0000259" key="1">
    <source>
        <dbReference type="Pfam" id="PF13460"/>
    </source>
</evidence>
<dbReference type="RefSeq" id="WP_307152480.1">
    <property type="nucleotide sequence ID" value="NZ_JAUSUK010000001.1"/>
</dbReference>
<dbReference type="SUPFAM" id="SSF51735">
    <property type="entry name" value="NAD(P)-binding Rossmann-fold domains"/>
    <property type="match status" value="1"/>
</dbReference>
<dbReference type="CDD" id="cd05271">
    <property type="entry name" value="NDUFA9_like_SDR_a"/>
    <property type="match status" value="1"/>
</dbReference>
<dbReference type="PANTHER" id="PTHR12126">
    <property type="entry name" value="NADH-UBIQUINONE OXIDOREDUCTASE 39 KDA SUBUNIT-RELATED"/>
    <property type="match status" value="1"/>
</dbReference>
<keyword evidence="3" id="KW-1185">Reference proteome</keyword>
<comment type="caution">
    <text evidence="2">The sequence shown here is derived from an EMBL/GenBank/DDBJ whole genome shotgun (WGS) entry which is preliminary data.</text>
</comment>
<sequence length="319" mass="34210">MPEDGTFAGKEAPVVVFGGGGFLGHRICRRLLEKGRNVRAVSRHPNKITDLLGRAAGLTAVEGDIERPEDVARLVEGAGAVVNAVSLYVERGGKTFRDIHVEAAGQLAALAHRHGVPLLVQLSGVGADPNSPSRYIGARGAGEVVVRRAFGNAVIVRPAVMFGPQDGFICTFSDLLRKYPIFPLFGRGETRLQPTFVGDVAEAIARIVVAGPDPEPRTYEFGGPRTYTYRELVGIVADEVGVRRLLVPLPIGIWKGLAAAAERLPKPPVTSTEVELMEAPNVATEEPGFAAWGVTPTSVEDFLREREDRKAAQARHSAE</sequence>
<reference evidence="2 3" key="1">
    <citation type="submission" date="2023-07" db="EMBL/GenBank/DDBJ databases">
        <title>Genomic Encyclopedia of Type Strains, Phase IV (KMG-IV): sequencing the most valuable type-strain genomes for metagenomic binning, comparative biology and taxonomic classification.</title>
        <authorList>
            <person name="Goeker M."/>
        </authorList>
    </citation>
    <scope>NUCLEOTIDE SEQUENCE [LARGE SCALE GENOMIC DNA]</scope>
    <source>
        <strain evidence="2 3">DSM 11549</strain>
    </source>
</reference>
<dbReference type="Gene3D" id="3.40.50.720">
    <property type="entry name" value="NAD(P)-binding Rossmann-like Domain"/>
    <property type="match status" value="1"/>
</dbReference>
<gene>
    <name evidence="2" type="ORF">J2R99_000014</name>
</gene>